<dbReference type="PANTHER" id="PTHR35372">
    <property type="entry name" value="ATP BINDING PROTEIN-RELATED"/>
    <property type="match status" value="1"/>
</dbReference>
<dbReference type="EMBL" id="JAQOUE010000001">
    <property type="protein sequence ID" value="MDT7042926.1"/>
    <property type="molecule type" value="Genomic_DNA"/>
</dbReference>
<reference evidence="6 7" key="1">
    <citation type="journal article" date="2023" name="ISME J.">
        <title>Cultivation and genomic characterization of novel and ubiquitous marine nitrite-oxidizing bacteria from the Nitrospirales.</title>
        <authorList>
            <person name="Mueller A.J."/>
            <person name="Daebeler A."/>
            <person name="Herbold C.W."/>
            <person name="Kirkegaard R.H."/>
            <person name="Daims H."/>
        </authorList>
    </citation>
    <scope>NUCLEOTIDE SEQUENCE [LARGE SCALE GENOMIC DNA]</scope>
    <source>
        <strain evidence="6 7">EB</strain>
    </source>
</reference>
<name>A0ABU3K945_9BACT</name>
<dbReference type="Pfam" id="PF08706">
    <property type="entry name" value="D5_N"/>
    <property type="match status" value="1"/>
</dbReference>
<gene>
    <name evidence="6" type="ORF">PPG34_11225</name>
</gene>
<dbReference type="InterPro" id="IPR027417">
    <property type="entry name" value="P-loop_NTPase"/>
</dbReference>
<keyword evidence="7" id="KW-1185">Reference proteome</keyword>
<dbReference type="InterPro" id="IPR051620">
    <property type="entry name" value="ORF904-like_C"/>
</dbReference>
<dbReference type="InterPro" id="IPR004968">
    <property type="entry name" value="DNA_primase/NTPase_C"/>
</dbReference>
<proteinExistence type="predicted"/>
<protein>
    <submittedName>
        <fullName evidence="6">Phage/plasmid primase, P4 family</fullName>
    </submittedName>
</protein>
<dbReference type="Proteomes" id="UP001250932">
    <property type="component" value="Unassembled WGS sequence"/>
</dbReference>
<dbReference type="Pfam" id="PF12965">
    <property type="entry name" value="DUF3854"/>
    <property type="match status" value="1"/>
</dbReference>
<dbReference type="Gene3D" id="3.40.50.300">
    <property type="entry name" value="P-loop containing nucleotide triphosphate hydrolases"/>
    <property type="match status" value="1"/>
</dbReference>
<organism evidence="6 7">
    <name type="scientific">Candidatus Nitronereus thalassa</name>
    <dbReference type="NCBI Taxonomy" id="3020898"/>
    <lineage>
        <taxon>Bacteria</taxon>
        <taxon>Pseudomonadati</taxon>
        <taxon>Nitrospirota</taxon>
        <taxon>Nitrospiria</taxon>
        <taxon>Nitrospirales</taxon>
        <taxon>Nitrospiraceae</taxon>
        <taxon>Candidatus Nitronereus</taxon>
    </lineage>
</organism>
<dbReference type="RefSeq" id="WP_313833393.1">
    <property type="nucleotide sequence ID" value="NZ_JAQOUE010000001.1"/>
</dbReference>
<accession>A0ABU3K945</accession>
<dbReference type="Pfam" id="PF19263">
    <property type="entry name" value="DUF5906"/>
    <property type="match status" value="1"/>
</dbReference>
<evidence type="ECO:0000259" key="5">
    <source>
        <dbReference type="PROSITE" id="PS51206"/>
    </source>
</evidence>
<keyword evidence="1" id="KW-0547">Nucleotide-binding</keyword>
<evidence type="ECO:0000256" key="2">
    <source>
        <dbReference type="ARBA" id="ARBA00022801"/>
    </source>
</evidence>
<dbReference type="NCBIfam" id="TIGR01613">
    <property type="entry name" value="primase_Cterm"/>
    <property type="match status" value="1"/>
</dbReference>
<evidence type="ECO:0000256" key="1">
    <source>
        <dbReference type="ARBA" id="ARBA00022741"/>
    </source>
</evidence>
<dbReference type="InterPro" id="IPR014818">
    <property type="entry name" value="Phage/plasmid_primase_P4_C"/>
</dbReference>
<dbReference type="SUPFAM" id="SSF52540">
    <property type="entry name" value="P-loop containing nucleoside triphosphate hydrolases"/>
    <property type="match status" value="1"/>
</dbReference>
<dbReference type="InterPro" id="IPR014015">
    <property type="entry name" value="Helicase_SF3_DNA-vir"/>
</dbReference>
<evidence type="ECO:0000256" key="3">
    <source>
        <dbReference type="ARBA" id="ARBA00022806"/>
    </source>
</evidence>
<comment type="caution">
    <text evidence="6">The sequence shown here is derived from an EMBL/GenBank/DDBJ whole genome shotgun (WGS) entry which is preliminary data.</text>
</comment>
<dbReference type="InterPro" id="IPR024385">
    <property type="entry name" value="DUF3854"/>
</dbReference>
<dbReference type="InterPro" id="IPR045455">
    <property type="entry name" value="NrS-1_pol-like_helicase"/>
</dbReference>
<dbReference type="SMART" id="SM00885">
    <property type="entry name" value="D5_N"/>
    <property type="match status" value="1"/>
</dbReference>
<keyword evidence="2" id="KW-0378">Hydrolase</keyword>
<evidence type="ECO:0000313" key="6">
    <source>
        <dbReference type="EMBL" id="MDT7042926.1"/>
    </source>
</evidence>
<dbReference type="Pfam" id="PF03288">
    <property type="entry name" value="Pox_D5"/>
    <property type="match status" value="1"/>
</dbReference>
<dbReference type="PROSITE" id="PS51206">
    <property type="entry name" value="SF3_HELICASE_1"/>
    <property type="match status" value="1"/>
</dbReference>
<sequence>MMSDLHPEHLTDLQKSGLSDQTLSQLAIQSVNPHRLQKLGSKYNAVSSAYEISYWDPDGNRNGFSRLKLFPPLKDAKGHTIKYYQPPGSDPHLYLPPLVDWRLTASDPSIFVYITEGEKKAASFCQHGKPCIGIGGVWNWRVKIDSGERLDCPELDQFIWRARQVEIIPDSDAWTKDKLFDILGGVFALGMALIQRGAHVQFVKLPDTSGIKVGLDDWLVREGSLWGHVWYKLERISLDDPRLHKLAGWWQRWTRRQEEPTIMLRKVFPLTDYGNAERLVALHGDFIRYCHPWKKWLVWNGQQWIVDDTEEIVRLAKTTVRGIVNEAEKIEDKEDRKKVIRHSLQSEATPRLRGMIHLAESEAKIPVAPTELDNEPMLLNCRNGTVDLRTGELLPHDRRKLITKLAPVDFDANATAPLWEIFLCRIMQERQDLVDFLQRAIGYGLTGQANEQILFILYGTGANGKSTFLETIRTCLGDYAQQADFSTFLAKKQNAIPNDLARLVGVRLVTATECQEGKKLDEALVKQVTGGDKITARFLHQEFFEFTPTLKLFLATNHKPNIKGTDHAIWRRIRLIPFVETIPEEEQDKELKQKLSEEDQGILNWAIQGCLKWQSHGLGMPDDVKNATQSYRDEMDTLGGFLADCCIQEPQSFVPSKGLYESYKKWCVENGENPISQKALGLCLKERGLIDDRKANRRGWWGIGLRESARMS</sequence>
<keyword evidence="4" id="KW-0067">ATP-binding</keyword>
<evidence type="ECO:0000256" key="4">
    <source>
        <dbReference type="ARBA" id="ARBA00022840"/>
    </source>
</evidence>
<feature type="domain" description="SF3 helicase" evidence="5">
    <location>
        <begin position="432"/>
        <end position="591"/>
    </location>
</feature>
<dbReference type="PANTHER" id="PTHR35372:SF2">
    <property type="entry name" value="SF3 HELICASE DOMAIN-CONTAINING PROTEIN"/>
    <property type="match status" value="1"/>
</dbReference>
<keyword evidence="3" id="KW-0347">Helicase</keyword>
<evidence type="ECO:0000313" key="7">
    <source>
        <dbReference type="Proteomes" id="UP001250932"/>
    </source>
</evidence>
<dbReference type="InterPro" id="IPR006500">
    <property type="entry name" value="Helicase_put_C_phage/plasmid"/>
</dbReference>